<evidence type="ECO:0000313" key="10">
    <source>
        <dbReference type="Proteomes" id="UP001295444"/>
    </source>
</evidence>
<dbReference type="EMBL" id="OW240913">
    <property type="protein sequence ID" value="CAH2251641.1"/>
    <property type="molecule type" value="Genomic_DNA"/>
</dbReference>
<dbReference type="Pfam" id="PF05978">
    <property type="entry name" value="UNC-93"/>
    <property type="match status" value="1"/>
</dbReference>
<protein>
    <recommendedName>
        <fullName evidence="7">Protein unc-93 homolog A</fullName>
    </recommendedName>
</protein>
<evidence type="ECO:0000256" key="6">
    <source>
        <dbReference type="ARBA" id="ARBA00023180"/>
    </source>
</evidence>
<feature type="transmembrane region" description="Helical" evidence="8">
    <location>
        <begin position="287"/>
        <end position="307"/>
    </location>
</feature>
<keyword evidence="6" id="KW-0325">Glycoprotein</keyword>
<evidence type="ECO:0000256" key="1">
    <source>
        <dbReference type="ARBA" id="ARBA00004141"/>
    </source>
</evidence>
<feature type="transmembrane region" description="Helical" evidence="8">
    <location>
        <begin position="167"/>
        <end position="186"/>
    </location>
</feature>
<feature type="transmembrane region" description="Helical" evidence="8">
    <location>
        <begin position="6"/>
        <end position="30"/>
    </location>
</feature>
<evidence type="ECO:0000256" key="3">
    <source>
        <dbReference type="ARBA" id="ARBA00022692"/>
    </source>
</evidence>
<dbReference type="AlphaFoldDB" id="A0AAD1REV8"/>
<evidence type="ECO:0000256" key="4">
    <source>
        <dbReference type="ARBA" id="ARBA00022989"/>
    </source>
</evidence>
<sequence length="343" mass="38075">MDVVNHYFGVFFLIYQSSGVWGNLISSLVFQQSTTKDVFGNESYSHCGTKNCPDFTASSNNANISTSVSSVSDNLRYTLMGIYTGCGVLAVIIVATLLDQIDISEEQKNEGDGKISVWKSLLATFNQLRDIRQCLLIPLTMFSGFQQGFLSSDYTKAYVTCTLGIRFVGYVMICFGATNSICSMVFGKLSQYTGRIALFMLAALTSASCIIALLLWCPHPSQFAVFFIFPALWSMSDAICQTLLSAFYGVLFDDNKEAAFSNYRVWESLGFLTAFAYSNFLCVYVKLYIVLAIMILGMSLYLVVELLEYKKSLSRLENTATKAAKQVHLRVSSITSQSIELKL</sequence>
<gene>
    <name evidence="9" type="ORF">PECUL_23A047562</name>
</gene>
<evidence type="ECO:0000256" key="7">
    <source>
        <dbReference type="ARBA" id="ARBA00040854"/>
    </source>
</evidence>
<dbReference type="GO" id="GO:0016020">
    <property type="term" value="C:membrane"/>
    <property type="evidence" value="ECO:0007669"/>
    <property type="project" value="UniProtKB-SubCell"/>
</dbReference>
<evidence type="ECO:0000256" key="8">
    <source>
        <dbReference type="SAM" id="Phobius"/>
    </source>
</evidence>
<dbReference type="SUPFAM" id="SSF103473">
    <property type="entry name" value="MFS general substrate transporter"/>
    <property type="match status" value="1"/>
</dbReference>
<keyword evidence="4 8" id="KW-1133">Transmembrane helix</keyword>
<feature type="transmembrane region" description="Helical" evidence="8">
    <location>
        <begin position="198"/>
        <end position="217"/>
    </location>
</feature>
<dbReference type="FunFam" id="1.20.1250.20:FF:000290">
    <property type="entry name" value="Unc-93 homolog A"/>
    <property type="match status" value="1"/>
</dbReference>
<proteinExistence type="inferred from homology"/>
<comment type="similarity">
    <text evidence="2">Belongs to the unc-93 family.</text>
</comment>
<dbReference type="PANTHER" id="PTHR19444">
    <property type="entry name" value="UNC-93 RELATED"/>
    <property type="match status" value="1"/>
</dbReference>
<reference evidence="9" key="1">
    <citation type="submission" date="2022-03" db="EMBL/GenBank/DDBJ databases">
        <authorList>
            <person name="Alioto T."/>
            <person name="Alioto T."/>
            <person name="Gomez Garrido J."/>
        </authorList>
    </citation>
    <scope>NUCLEOTIDE SEQUENCE</scope>
</reference>
<comment type="subcellular location">
    <subcellularLocation>
        <location evidence="1">Membrane</location>
        <topology evidence="1">Multi-pass membrane protein</topology>
    </subcellularLocation>
</comment>
<feature type="transmembrane region" description="Helical" evidence="8">
    <location>
        <begin position="223"/>
        <end position="251"/>
    </location>
</feature>
<dbReference type="InterPro" id="IPR036259">
    <property type="entry name" value="MFS_trans_sf"/>
</dbReference>
<evidence type="ECO:0000256" key="5">
    <source>
        <dbReference type="ARBA" id="ARBA00023136"/>
    </source>
</evidence>
<organism evidence="9 10">
    <name type="scientific">Pelobates cultripes</name>
    <name type="common">Western spadefoot toad</name>
    <dbReference type="NCBI Taxonomy" id="61616"/>
    <lineage>
        <taxon>Eukaryota</taxon>
        <taxon>Metazoa</taxon>
        <taxon>Chordata</taxon>
        <taxon>Craniata</taxon>
        <taxon>Vertebrata</taxon>
        <taxon>Euteleostomi</taxon>
        <taxon>Amphibia</taxon>
        <taxon>Batrachia</taxon>
        <taxon>Anura</taxon>
        <taxon>Pelobatoidea</taxon>
        <taxon>Pelobatidae</taxon>
        <taxon>Pelobates</taxon>
    </lineage>
</organism>
<dbReference type="InterPro" id="IPR051951">
    <property type="entry name" value="UNC-93_regulatory"/>
</dbReference>
<dbReference type="Proteomes" id="UP001295444">
    <property type="component" value="Chromosome 02"/>
</dbReference>
<dbReference type="Gene3D" id="1.20.1250.20">
    <property type="entry name" value="MFS general substrate transporter like domains"/>
    <property type="match status" value="1"/>
</dbReference>
<dbReference type="PANTHER" id="PTHR19444:SF13">
    <property type="entry name" value="PROTEIN UNC-93 HOMOLOG A"/>
    <property type="match status" value="1"/>
</dbReference>
<accession>A0AAD1REV8</accession>
<evidence type="ECO:0000313" key="9">
    <source>
        <dbReference type="EMBL" id="CAH2251641.1"/>
    </source>
</evidence>
<feature type="transmembrane region" description="Helical" evidence="8">
    <location>
        <begin position="77"/>
        <end position="98"/>
    </location>
</feature>
<evidence type="ECO:0000256" key="2">
    <source>
        <dbReference type="ARBA" id="ARBA00009172"/>
    </source>
</evidence>
<name>A0AAD1REV8_PELCU</name>
<dbReference type="InterPro" id="IPR010291">
    <property type="entry name" value="Ion_channel_UNC-93"/>
</dbReference>
<keyword evidence="5 8" id="KW-0472">Membrane</keyword>
<keyword evidence="3 8" id="KW-0812">Transmembrane</keyword>
<keyword evidence="10" id="KW-1185">Reference proteome</keyword>